<evidence type="ECO:0000256" key="1">
    <source>
        <dbReference type="SAM" id="MobiDB-lite"/>
    </source>
</evidence>
<name>A0A194PF06_PAPXU</name>
<gene>
    <name evidence="3" type="ORF">RR46_08288</name>
</gene>
<protein>
    <recommendedName>
        <fullName evidence="2">Cilia- and flagella-associated protein 69 ARM repeats domain-containing protein</fullName>
    </recommendedName>
</protein>
<organism evidence="3 4">
    <name type="scientific">Papilio xuthus</name>
    <name type="common">Asian swallowtail butterfly</name>
    <dbReference type="NCBI Taxonomy" id="66420"/>
    <lineage>
        <taxon>Eukaryota</taxon>
        <taxon>Metazoa</taxon>
        <taxon>Ecdysozoa</taxon>
        <taxon>Arthropoda</taxon>
        <taxon>Hexapoda</taxon>
        <taxon>Insecta</taxon>
        <taxon>Pterygota</taxon>
        <taxon>Neoptera</taxon>
        <taxon>Endopterygota</taxon>
        <taxon>Lepidoptera</taxon>
        <taxon>Glossata</taxon>
        <taxon>Ditrysia</taxon>
        <taxon>Papilionoidea</taxon>
        <taxon>Papilionidae</taxon>
        <taxon>Papilioninae</taxon>
        <taxon>Papilio</taxon>
    </lineage>
</organism>
<proteinExistence type="predicted"/>
<evidence type="ECO:0000313" key="3">
    <source>
        <dbReference type="EMBL" id="KPI91862.1"/>
    </source>
</evidence>
<dbReference type="PANTHER" id="PTHR14716">
    <property type="entry name" value="CILIA- AND FLAGELLA-ASSOCIATED PROTEIN 69"/>
    <property type="match status" value="1"/>
</dbReference>
<dbReference type="EMBL" id="KQ459605">
    <property type="protein sequence ID" value="KPI91862.1"/>
    <property type="molecule type" value="Genomic_DNA"/>
</dbReference>
<dbReference type="InterPro" id="IPR048733">
    <property type="entry name" value="CFA69_ARM_dom"/>
</dbReference>
<feature type="region of interest" description="Disordered" evidence="1">
    <location>
        <begin position="1"/>
        <end position="41"/>
    </location>
</feature>
<reference evidence="3 4" key="1">
    <citation type="journal article" date="2015" name="Nat. Commun.">
        <title>Outbred genome sequencing and CRISPR/Cas9 gene editing in butterflies.</title>
        <authorList>
            <person name="Li X."/>
            <person name="Fan D."/>
            <person name="Zhang W."/>
            <person name="Liu G."/>
            <person name="Zhang L."/>
            <person name="Zhao L."/>
            <person name="Fang X."/>
            <person name="Chen L."/>
            <person name="Dong Y."/>
            <person name="Chen Y."/>
            <person name="Ding Y."/>
            <person name="Zhao R."/>
            <person name="Feng M."/>
            <person name="Zhu Y."/>
            <person name="Feng Y."/>
            <person name="Jiang X."/>
            <person name="Zhu D."/>
            <person name="Xiang H."/>
            <person name="Feng X."/>
            <person name="Li S."/>
            <person name="Wang J."/>
            <person name="Zhang G."/>
            <person name="Kronforst M.R."/>
            <person name="Wang W."/>
        </authorList>
    </citation>
    <scope>NUCLEOTIDE SEQUENCE [LARGE SCALE GENOMIC DNA]</scope>
    <source>
        <strain evidence="3">Ya'a_city_454_Px</strain>
        <tissue evidence="3">Whole body</tissue>
    </source>
</reference>
<dbReference type="AlphaFoldDB" id="A0A194PF06"/>
<dbReference type="InterPro" id="IPR048732">
    <property type="entry name" value="CFA69"/>
</dbReference>
<dbReference type="PANTHER" id="PTHR14716:SF0">
    <property type="entry name" value="CILIA- AND FLAGELLA-ASSOCIATED PROTEIN 69"/>
    <property type="match status" value="1"/>
</dbReference>
<evidence type="ECO:0000259" key="2">
    <source>
        <dbReference type="Pfam" id="PF21049"/>
    </source>
</evidence>
<evidence type="ECO:0000313" key="4">
    <source>
        <dbReference type="Proteomes" id="UP000053268"/>
    </source>
</evidence>
<accession>A0A194PF06</accession>
<dbReference type="Proteomes" id="UP000053268">
    <property type="component" value="Unassembled WGS sequence"/>
</dbReference>
<dbReference type="GO" id="GO:1902093">
    <property type="term" value="P:positive regulation of flagellated sperm motility"/>
    <property type="evidence" value="ECO:0007669"/>
    <property type="project" value="TreeGrafter"/>
</dbReference>
<sequence>MDKKRSFNVLSTPDTGKLNPNNRNQNKDAKGDGDISQSSSRTQYFKREFYTGEIKKLSEKEVKKLREDLDSSGSSETFQCVHGSEGKQYTEEEILKRYLTKKIDPISIDQSWVDPCPVTLGWEVAQTLVFMVKDPIAIQQLDRMQSYLRDFAKIAEFGYKIDILDYLCLMLDYFVEKMSPKYQLRDEIIQLLRCMEKPILLNAMSDVVTYFHNLTDYINFMGYLLVPLEEDDIFDVVSRALIWHLSYPDSQRKQGHVRLSHTFAAATGLCETVIRMLSLSTTRRFPAFLEIALLFACDNVDICVTMMKSNIIENIFYRFNPYFPDRDLPIYDTNPADPQDFRVVLGASSINLSTTLSLLLVLLKTTKDITSVDPEFCTTLPCPDSYSQRCFAWAYRYECRARDHRHERITLTIIASCLLHCFGDRLTELSNALMPDVISLSVRTEIPARLDWTGSINFNTSQLDVRFKQVLIYLSVDFFKIFPNNRFHMECRHWLLGLMYLLDPVLCKIRARWSPALYADLRKTTFKALICTLPIASIRLVQDYGLIRRLMWYIEWYSESPYDLSILYWCLRVLQVAISRRNSQLRQHMLKDLFDSHGIIIIIRLCHTLLDQKPLPVEKSQVILCVCLRLLTSCTEVNSSLQCRVYPLIKWPNSVQTLSTRMLNVVISSLQVNLIVNERWMISLLNFVWESIIWNDTYRSRFVADDGVYKLLDMISLTSRPVQCLALALLCDVARAGEAVGQIVTWRASSAASYIIPNLVRRGASIANLLAAIFRDECQVNNISLSDTGVIQNLDCPLMRSEIREQIYCLRPEQYILGNVLCLSAADLAGSRLSKVFAILHMLSKDLDFKVSLADETYNLYKNIKLPPQDEATLILCSHYLTLKLNETWIETEILSPPLLPKGAETLQELVEIAHGWAKEIKQMQEKIFIKSCSAECSFYEFLSRARLNIALDALREVRCMARASDRLQISHDLLHDAVMAQKLRHDLANSLNTEIKKTYIAPLDAQELNFNVHCPPSRPPINDPQRPSFAAASRWRLRGIKFKFVATRYFILTDTDW</sequence>
<feature type="domain" description="Cilia- and flagella-associated protein 69 ARM repeats" evidence="2">
    <location>
        <begin position="130"/>
        <end position="321"/>
    </location>
</feature>
<dbReference type="GO" id="GO:0097730">
    <property type="term" value="C:non-motile cilium"/>
    <property type="evidence" value="ECO:0007669"/>
    <property type="project" value="TreeGrafter"/>
</dbReference>
<dbReference type="GO" id="GO:0097225">
    <property type="term" value="C:sperm midpiece"/>
    <property type="evidence" value="ECO:0007669"/>
    <property type="project" value="TreeGrafter"/>
</dbReference>
<feature type="domain" description="Cilia- and flagella-associated protein 69 ARM repeats" evidence="2">
    <location>
        <begin position="569"/>
        <end position="891"/>
    </location>
</feature>
<keyword evidence="4" id="KW-1185">Reference proteome</keyword>
<feature type="compositionally biased region" description="Polar residues" evidence="1">
    <location>
        <begin position="8"/>
        <end position="24"/>
    </location>
</feature>
<dbReference type="Pfam" id="PF21049">
    <property type="entry name" value="CFA69_ARM_rpt"/>
    <property type="match status" value="2"/>
</dbReference>